<evidence type="ECO:0000313" key="1">
    <source>
        <dbReference type="EMBL" id="KAA1091076.1"/>
    </source>
</evidence>
<dbReference type="AlphaFoldDB" id="A0A5B0NR53"/>
<protein>
    <submittedName>
        <fullName evidence="1">Uncharacterized protein</fullName>
    </submittedName>
</protein>
<accession>A0A5B0NR53</accession>
<evidence type="ECO:0000313" key="2">
    <source>
        <dbReference type="EMBL" id="KAA1125463.1"/>
    </source>
</evidence>
<dbReference type="Proteomes" id="UP000324748">
    <property type="component" value="Unassembled WGS sequence"/>
</dbReference>
<name>A0A5B0NR53_PUCGR</name>
<dbReference type="EMBL" id="VDEP01000178">
    <property type="protein sequence ID" value="KAA1125463.1"/>
    <property type="molecule type" value="Genomic_DNA"/>
</dbReference>
<proteinExistence type="predicted"/>
<evidence type="ECO:0000313" key="4">
    <source>
        <dbReference type="Proteomes" id="UP000325313"/>
    </source>
</evidence>
<reference evidence="3 4" key="1">
    <citation type="submission" date="2019-05" db="EMBL/GenBank/DDBJ databases">
        <title>Emergence of the Ug99 lineage of the wheat stem rust pathogen through somatic hybridization.</title>
        <authorList>
            <person name="Li F."/>
            <person name="Upadhyaya N.M."/>
            <person name="Sperschneider J."/>
            <person name="Matny O."/>
            <person name="Nguyen-Phuc H."/>
            <person name="Mago R."/>
            <person name="Raley C."/>
            <person name="Miller M.E."/>
            <person name="Silverstein K.A.T."/>
            <person name="Henningsen E."/>
            <person name="Hirsch C.D."/>
            <person name="Visser B."/>
            <person name="Pretorius Z.A."/>
            <person name="Steffenson B.J."/>
            <person name="Schwessinger B."/>
            <person name="Dodds P.N."/>
            <person name="Figueroa M."/>
        </authorList>
    </citation>
    <scope>NUCLEOTIDE SEQUENCE [LARGE SCALE GENOMIC DNA]</scope>
    <source>
        <strain evidence="1">21-0</strain>
        <strain evidence="2 4">Ug99</strain>
    </source>
</reference>
<comment type="caution">
    <text evidence="1">The sequence shown here is derived from an EMBL/GenBank/DDBJ whole genome shotgun (WGS) entry which is preliminary data.</text>
</comment>
<gene>
    <name evidence="1" type="ORF">PGT21_022874</name>
    <name evidence="2" type="ORF">PGTUg99_018136</name>
</gene>
<keyword evidence="3" id="KW-1185">Reference proteome</keyword>
<dbReference type="Proteomes" id="UP000325313">
    <property type="component" value="Unassembled WGS sequence"/>
</dbReference>
<sequence>MVLSSTTTTVATTASVAYRPLPRFLLRLLHQLSSPLLHLLLPSSTTVCDLAIDSSSPSLDHSLHSHLPLRLSLPNDLIVLDRCLCLASDNLSLPPTSTSPQSLDNFDFAPTLLAASLLLFQLHPLLQSLPSFAPTPSLPPSFHLLFAPKPSIALQLILASISTHHILISATSTRLVSNLNLLHPCSVHTNSSSLPRFNLISPPSPTTTSFTDIASTLLTQSVLSSLVQSRGGVLSFSPLWLLLTKITYTFPHFSFLYPFLNHLELD</sequence>
<dbReference type="EMBL" id="VSWC01000092">
    <property type="protein sequence ID" value="KAA1091076.1"/>
    <property type="molecule type" value="Genomic_DNA"/>
</dbReference>
<evidence type="ECO:0000313" key="3">
    <source>
        <dbReference type="Proteomes" id="UP000324748"/>
    </source>
</evidence>
<organism evidence="1 3">
    <name type="scientific">Puccinia graminis f. sp. tritici</name>
    <dbReference type="NCBI Taxonomy" id="56615"/>
    <lineage>
        <taxon>Eukaryota</taxon>
        <taxon>Fungi</taxon>
        <taxon>Dikarya</taxon>
        <taxon>Basidiomycota</taxon>
        <taxon>Pucciniomycotina</taxon>
        <taxon>Pucciniomycetes</taxon>
        <taxon>Pucciniales</taxon>
        <taxon>Pucciniaceae</taxon>
        <taxon>Puccinia</taxon>
    </lineage>
</organism>